<evidence type="ECO:0000313" key="2">
    <source>
        <dbReference type="Proteomes" id="UP000501802"/>
    </source>
</evidence>
<gene>
    <name evidence="1" type="ORF">G8759_26705</name>
</gene>
<dbReference type="AlphaFoldDB" id="A0A6G9AUG4"/>
<evidence type="ECO:0000313" key="1">
    <source>
        <dbReference type="EMBL" id="QIP15969.1"/>
    </source>
</evidence>
<accession>A0A6G9AUG4</accession>
<protein>
    <submittedName>
        <fullName evidence="1">Uncharacterized protein</fullName>
    </submittedName>
</protein>
<dbReference type="KEGG" id="spib:G8759_26705"/>
<sequence>MTGVNAQQLLFKRWPLVTHPGLSGHNLLDTFIGLLPSVRGAIIGAKLESGLIIERESYRIRFINGLGINRTAVQPDDRENPAL</sequence>
<keyword evidence="2" id="KW-1185">Reference proteome</keyword>
<dbReference type="Proteomes" id="UP000501802">
    <property type="component" value="Chromosome"/>
</dbReference>
<dbReference type="EMBL" id="CP050063">
    <property type="protein sequence ID" value="QIP15969.1"/>
    <property type="molecule type" value="Genomic_DNA"/>
</dbReference>
<organism evidence="1 2">
    <name type="scientific">Spirosoma aureum</name>
    <dbReference type="NCBI Taxonomy" id="2692134"/>
    <lineage>
        <taxon>Bacteria</taxon>
        <taxon>Pseudomonadati</taxon>
        <taxon>Bacteroidota</taxon>
        <taxon>Cytophagia</taxon>
        <taxon>Cytophagales</taxon>
        <taxon>Cytophagaceae</taxon>
        <taxon>Spirosoma</taxon>
    </lineage>
</organism>
<name>A0A6G9AUG4_9BACT</name>
<dbReference type="RefSeq" id="WP_167215274.1">
    <property type="nucleotide sequence ID" value="NZ_CP050063.1"/>
</dbReference>
<proteinExistence type="predicted"/>
<reference evidence="1 2" key="1">
    <citation type="submission" date="2020-03" db="EMBL/GenBank/DDBJ databases">
        <authorList>
            <person name="Kim M.K."/>
        </authorList>
    </citation>
    <scope>NUCLEOTIDE SEQUENCE [LARGE SCALE GENOMIC DNA]</scope>
    <source>
        <strain evidence="1 2">BT328</strain>
    </source>
</reference>